<feature type="repeat" description="PPR" evidence="2">
    <location>
        <begin position="25"/>
        <end position="59"/>
    </location>
</feature>
<dbReference type="OMA" id="MLAEMPH"/>
<dbReference type="Gramene" id="AUR62002641-RA">
    <property type="protein sequence ID" value="AUR62002641-RA:cds"/>
    <property type="gene ID" value="AUR62002641"/>
</dbReference>
<dbReference type="Proteomes" id="UP000596660">
    <property type="component" value="Unplaced"/>
</dbReference>
<dbReference type="Gene3D" id="1.25.40.10">
    <property type="entry name" value="Tetratricopeptide repeat domain"/>
    <property type="match status" value="4"/>
</dbReference>
<dbReference type="EnsemblPlants" id="AUR62002641-RA">
    <property type="protein sequence ID" value="AUR62002641-RA:cds"/>
    <property type="gene ID" value="AUR62002641"/>
</dbReference>
<dbReference type="GO" id="GO:0003723">
    <property type="term" value="F:RNA binding"/>
    <property type="evidence" value="ECO:0007669"/>
    <property type="project" value="InterPro"/>
</dbReference>
<feature type="repeat" description="PPR" evidence="2">
    <location>
        <begin position="289"/>
        <end position="323"/>
    </location>
</feature>
<reference evidence="3" key="2">
    <citation type="submission" date="2021-03" db="UniProtKB">
        <authorList>
            <consortium name="EnsemblPlants"/>
        </authorList>
    </citation>
    <scope>IDENTIFICATION</scope>
</reference>
<organism evidence="3 4">
    <name type="scientific">Chenopodium quinoa</name>
    <name type="common">Quinoa</name>
    <dbReference type="NCBI Taxonomy" id="63459"/>
    <lineage>
        <taxon>Eukaryota</taxon>
        <taxon>Viridiplantae</taxon>
        <taxon>Streptophyta</taxon>
        <taxon>Embryophyta</taxon>
        <taxon>Tracheophyta</taxon>
        <taxon>Spermatophyta</taxon>
        <taxon>Magnoliopsida</taxon>
        <taxon>eudicotyledons</taxon>
        <taxon>Gunneridae</taxon>
        <taxon>Pentapetalae</taxon>
        <taxon>Caryophyllales</taxon>
        <taxon>Chenopodiaceae</taxon>
        <taxon>Chenopodioideae</taxon>
        <taxon>Atripliceae</taxon>
        <taxon>Chenopodium</taxon>
    </lineage>
</organism>
<dbReference type="GO" id="GO:0005739">
    <property type="term" value="C:mitochondrion"/>
    <property type="evidence" value="ECO:0007669"/>
    <property type="project" value="GOC"/>
</dbReference>
<evidence type="ECO:0000256" key="2">
    <source>
        <dbReference type="PROSITE-ProRule" id="PRU00708"/>
    </source>
</evidence>
<evidence type="ECO:0008006" key="5">
    <source>
        <dbReference type="Google" id="ProtNLM"/>
    </source>
</evidence>
<name>A0A803KUD3_CHEQI</name>
<dbReference type="FunFam" id="1.25.40.10:FF:000348">
    <property type="entry name" value="Pentatricopeptide repeat-containing protein chloroplastic"/>
    <property type="match status" value="1"/>
</dbReference>
<dbReference type="PROSITE" id="PS51375">
    <property type="entry name" value="PPR"/>
    <property type="match status" value="5"/>
</dbReference>
<dbReference type="InterPro" id="IPR002885">
    <property type="entry name" value="PPR_rpt"/>
</dbReference>
<reference evidence="3" key="1">
    <citation type="journal article" date="2017" name="Nature">
        <title>The genome of Chenopodium quinoa.</title>
        <authorList>
            <person name="Jarvis D.E."/>
            <person name="Ho Y.S."/>
            <person name="Lightfoot D.J."/>
            <person name="Schmoeckel S.M."/>
            <person name="Li B."/>
            <person name="Borm T.J.A."/>
            <person name="Ohyanagi H."/>
            <person name="Mineta K."/>
            <person name="Michell C.T."/>
            <person name="Saber N."/>
            <person name="Kharbatia N.M."/>
            <person name="Rupper R.R."/>
            <person name="Sharp A.R."/>
            <person name="Dally N."/>
            <person name="Boughton B.A."/>
            <person name="Woo Y.H."/>
            <person name="Gao G."/>
            <person name="Schijlen E.G.W.M."/>
            <person name="Guo X."/>
            <person name="Momin A.A."/>
            <person name="Negrao S."/>
            <person name="Al-Babili S."/>
            <person name="Gehring C."/>
            <person name="Roessner U."/>
            <person name="Jung C."/>
            <person name="Murphy K."/>
            <person name="Arold S.T."/>
            <person name="Gojobori T."/>
            <person name="van der Linden C.G."/>
            <person name="van Loo E.N."/>
            <person name="Jellen E.N."/>
            <person name="Maughan P.J."/>
            <person name="Tester M."/>
        </authorList>
    </citation>
    <scope>NUCLEOTIDE SEQUENCE [LARGE SCALE GENOMIC DNA]</scope>
    <source>
        <strain evidence="3">cv. PI 614886</strain>
    </source>
</reference>
<keyword evidence="1" id="KW-0677">Repeat</keyword>
<dbReference type="AlphaFoldDB" id="A0A803KUD3"/>
<feature type="repeat" description="PPR" evidence="2">
    <location>
        <begin position="126"/>
        <end position="156"/>
    </location>
</feature>
<dbReference type="NCBIfam" id="TIGR00756">
    <property type="entry name" value="PPR"/>
    <property type="match status" value="5"/>
</dbReference>
<proteinExistence type="predicted"/>
<dbReference type="Pfam" id="PF01535">
    <property type="entry name" value="PPR"/>
    <property type="match status" value="8"/>
</dbReference>
<dbReference type="InterPro" id="IPR046960">
    <property type="entry name" value="PPR_At4g14850-like_plant"/>
</dbReference>
<dbReference type="PANTHER" id="PTHR47926">
    <property type="entry name" value="PENTATRICOPEPTIDE REPEAT-CONTAINING PROTEIN"/>
    <property type="match status" value="1"/>
</dbReference>
<keyword evidence="4" id="KW-1185">Reference proteome</keyword>
<feature type="repeat" description="PPR" evidence="2">
    <location>
        <begin position="258"/>
        <end position="288"/>
    </location>
</feature>
<evidence type="ECO:0000256" key="1">
    <source>
        <dbReference type="ARBA" id="ARBA00022737"/>
    </source>
</evidence>
<dbReference type="InterPro" id="IPR011990">
    <property type="entry name" value="TPR-like_helical_dom_sf"/>
</dbReference>
<dbReference type="Pfam" id="PF20431">
    <property type="entry name" value="E_motif"/>
    <property type="match status" value="1"/>
</dbReference>
<dbReference type="Pfam" id="PF13041">
    <property type="entry name" value="PPR_2"/>
    <property type="match status" value="1"/>
</dbReference>
<accession>A0A803KUD3</accession>
<evidence type="ECO:0000313" key="4">
    <source>
        <dbReference type="Proteomes" id="UP000596660"/>
    </source>
</evidence>
<sequence>MLGAYLKSGMLGDALQLFDVMPDRGGVAYTTMIMGLAQSDRWSQAISIFKGMRVAGVAPNEVTMASVISSYTRVGRISDGRALQALTTKLGLKDFVLVSTNLLHLYCVKSSLEDARRLFDEMPEKNIVSWNVMLNGYSKAKFVDLARDLFDNIPERDLVSWGTIVDAYVQVDRLVEALTLYRSMLSAGLRPNDVMVVDLVSGCGRVVAIGEGQQLHSTIVKAGFNCYDFIQSTIIHFYSACGKINLACLQFEEACQSHLASWNALISGFIRNGMIQKAQELFDRMPERDIFSWSSMISGYSHGGQASMALELFRGMVAVGVQPNEITMVSVLSAIASVGALKEAKWAHEFIRNNSIPLNDNLIAALIDVYAKCGSISNALDVFNPLRPKITSISPWNAMICGLAMHGHATLSLRIFEDLEKNRAGKLQEAEAIIESMPMQADVVIWGTLLAACRTHGNVEVGERAAKILRNLDTSHGASRVLLSNLYADAGRWNDAIGVRKSMQGEQMVRLPGASFA</sequence>
<protein>
    <recommendedName>
        <fullName evidence="5">Pentatricopeptide repeat-containing protein</fullName>
    </recommendedName>
</protein>
<dbReference type="PANTHER" id="PTHR47926:SF407">
    <property type="entry name" value="(WILD MALAYSIAN BANANA) HYPOTHETICAL PROTEIN"/>
    <property type="match status" value="1"/>
</dbReference>
<dbReference type="InterPro" id="IPR046848">
    <property type="entry name" value="E_motif"/>
</dbReference>
<evidence type="ECO:0000313" key="3">
    <source>
        <dbReference type="EnsemblPlants" id="AUR62002641-RA:cds"/>
    </source>
</evidence>
<feature type="repeat" description="PPR" evidence="2">
    <location>
        <begin position="157"/>
        <end position="191"/>
    </location>
</feature>
<dbReference type="GO" id="GO:0080156">
    <property type="term" value="P:mitochondrial mRNA modification"/>
    <property type="evidence" value="ECO:0007669"/>
    <property type="project" value="EnsemblPlants"/>
</dbReference>